<evidence type="ECO:0000313" key="1">
    <source>
        <dbReference type="EMBL" id="PNV73635.1"/>
    </source>
</evidence>
<dbReference type="Proteomes" id="UP000094669">
    <property type="component" value="Unassembled WGS sequence"/>
</dbReference>
<gene>
    <name evidence="1" type="ORF">BES34_016395</name>
</gene>
<sequence>MKIEDFKPGTLFRKKGSYSGIIKSVVHLKKHGCIVVNFFCFEDAKSRSVRVLQTEGLDKWELIPGVFNSLSLR</sequence>
<proteinExistence type="predicted"/>
<keyword evidence="2" id="KW-1185">Reference proteome</keyword>
<evidence type="ECO:0000313" key="2">
    <source>
        <dbReference type="Proteomes" id="UP000094669"/>
    </source>
</evidence>
<protein>
    <recommendedName>
        <fullName evidence="3">KOW domain-containing protein</fullName>
    </recommendedName>
</protein>
<evidence type="ECO:0008006" key="3">
    <source>
        <dbReference type="Google" id="ProtNLM"/>
    </source>
</evidence>
<comment type="caution">
    <text evidence="1">The sequence shown here is derived from an EMBL/GenBank/DDBJ whole genome shotgun (WGS) entry which is preliminary data.</text>
</comment>
<organism evidence="1 2">
    <name type="scientific">Leptospira inadai serovar Lyme</name>
    <dbReference type="NCBI Taxonomy" id="293084"/>
    <lineage>
        <taxon>Bacteria</taxon>
        <taxon>Pseudomonadati</taxon>
        <taxon>Spirochaetota</taxon>
        <taxon>Spirochaetia</taxon>
        <taxon>Leptospirales</taxon>
        <taxon>Leptospiraceae</taxon>
        <taxon>Leptospira</taxon>
    </lineage>
</organism>
<reference evidence="1" key="1">
    <citation type="submission" date="2018-01" db="EMBL/GenBank/DDBJ databases">
        <title>Genomic characterization of Leptospira inadai serogroup Lyme isolated from captured rat in Brazil and comparative analysis with human reference strain.</title>
        <authorList>
            <person name="Moreno L.Z."/>
            <person name="Loureiro A.P."/>
            <person name="Miraglia F."/>
            <person name="Kremer F.S."/>
            <person name="Eslabao M.R."/>
            <person name="Dellagostin O.A."/>
            <person name="Lilenbaum W."/>
            <person name="Moreno A.M."/>
        </authorList>
    </citation>
    <scope>NUCLEOTIDE SEQUENCE [LARGE SCALE GENOMIC DNA]</scope>
    <source>
        <strain evidence="1">M34/99</strain>
    </source>
</reference>
<name>A0ABX4YF42_9LEPT</name>
<dbReference type="EMBL" id="MCRM02000021">
    <property type="protein sequence ID" value="PNV73635.1"/>
    <property type="molecule type" value="Genomic_DNA"/>
</dbReference>
<accession>A0ABX4YF42</accession>